<gene>
    <name evidence="5" type="ORF">BN14_07083</name>
</gene>
<keyword evidence="3" id="KW-0653">Protein transport</keyword>
<accession>M5C209</accession>
<dbReference type="GO" id="GO:0012505">
    <property type="term" value="C:endomembrane system"/>
    <property type="evidence" value="ECO:0007669"/>
    <property type="project" value="UniProtKB-SubCell"/>
</dbReference>
<dbReference type="HOGENOM" id="CLU_1171308_0_0_1"/>
<dbReference type="GO" id="GO:0005737">
    <property type="term" value="C:cytoplasm"/>
    <property type="evidence" value="ECO:0007669"/>
    <property type="project" value="UniProtKB-ARBA"/>
</dbReference>
<organism evidence="5 6">
    <name type="scientific">Thanatephorus cucumeris (strain AG1-IB / isolate 7/3/14)</name>
    <name type="common">Lettuce bottom rot fungus</name>
    <name type="synonym">Rhizoctonia solani</name>
    <dbReference type="NCBI Taxonomy" id="1108050"/>
    <lineage>
        <taxon>Eukaryota</taxon>
        <taxon>Fungi</taxon>
        <taxon>Dikarya</taxon>
        <taxon>Basidiomycota</taxon>
        <taxon>Agaricomycotina</taxon>
        <taxon>Agaricomycetes</taxon>
        <taxon>Cantharellales</taxon>
        <taxon>Ceratobasidiaceae</taxon>
        <taxon>Rhizoctonia</taxon>
        <taxon>Rhizoctonia solani AG-1</taxon>
    </lineage>
</organism>
<dbReference type="Proteomes" id="UP000012065">
    <property type="component" value="Unassembled WGS sequence"/>
</dbReference>
<evidence type="ECO:0000256" key="1">
    <source>
        <dbReference type="ARBA" id="ARBA00004308"/>
    </source>
</evidence>
<name>M5C209_THACB</name>
<evidence type="ECO:0000313" key="5">
    <source>
        <dbReference type="EMBL" id="CCO33015.1"/>
    </source>
</evidence>
<evidence type="ECO:0000313" key="6">
    <source>
        <dbReference type="Proteomes" id="UP000012065"/>
    </source>
</evidence>
<dbReference type="InterPro" id="IPR016024">
    <property type="entry name" value="ARM-type_fold"/>
</dbReference>
<dbReference type="GO" id="GO:0015031">
    <property type="term" value="P:protein transport"/>
    <property type="evidence" value="ECO:0007669"/>
    <property type="project" value="UniProtKB-KW"/>
</dbReference>
<proteinExistence type="predicted"/>
<dbReference type="InterPro" id="IPR050840">
    <property type="entry name" value="Adaptor_Complx_Large_Subunit"/>
</dbReference>
<protein>
    <submittedName>
        <fullName evidence="5">Uncharacterized protein</fullName>
    </submittedName>
</protein>
<dbReference type="SUPFAM" id="SSF48371">
    <property type="entry name" value="ARM repeat"/>
    <property type="match status" value="1"/>
</dbReference>
<dbReference type="PANTHER" id="PTHR22780">
    <property type="entry name" value="ADAPTIN, ALPHA/GAMMA/EPSILON"/>
    <property type="match status" value="1"/>
</dbReference>
<dbReference type="AlphaFoldDB" id="M5C209"/>
<dbReference type="Gene3D" id="1.25.10.10">
    <property type="entry name" value="Leucine-rich Repeat Variant"/>
    <property type="match status" value="1"/>
</dbReference>
<keyword evidence="2" id="KW-0813">Transport</keyword>
<comment type="subcellular location">
    <subcellularLocation>
        <location evidence="1">Endomembrane system</location>
    </subcellularLocation>
</comment>
<evidence type="ECO:0000256" key="3">
    <source>
        <dbReference type="ARBA" id="ARBA00022927"/>
    </source>
</evidence>
<dbReference type="InterPro" id="IPR011989">
    <property type="entry name" value="ARM-like"/>
</dbReference>
<dbReference type="EMBL" id="CAOJ01010802">
    <property type="protein sequence ID" value="CCO33015.1"/>
    <property type="molecule type" value="Genomic_DNA"/>
</dbReference>
<sequence length="237" mass="26479">MDSYLKSSAVNRHHYALTHKIENASSVQEADTAIWLEIERIKKEIQHGLANVQGELVILMYCYTAAVVRPVAVADLEFALSPAVNLAATGRAIKDRRIAYMFCAQFMSSDHPLQLMLVNTVRKEIESDEPARIVLALDFITSSPSHFLAPAVAPRLEVLLGHKLQNLRRRALLALRALDTLSSEPSESYLAHHSSTIIRRITRAAREDRIRSDEIGAMGALLVAARDLLKECFVQRI</sequence>
<evidence type="ECO:0000256" key="4">
    <source>
        <dbReference type="ARBA" id="ARBA00023136"/>
    </source>
</evidence>
<keyword evidence="4" id="KW-0472">Membrane</keyword>
<evidence type="ECO:0000256" key="2">
    <source>
        <dbReference type="ARBA" id="ARBA00022448"/>
    </source>
</evidence>
<reference evidence="5 6" key="1">
    <citation type="journal article" date="2013" name="J. Biotechnol.">
        <title>Establishment and interpretation of the genome sequence of the phytopathogenic fungus Rhizoctonia solani AG1-IB isolate 7/3/14.</title>
        <authorList>
            <person name="Wibberg D.W."/>
            <person name="Jelonek L.J."/>
            <person name="Rupp O.R."/>
            <person name="Hennig M.H."/>
            <person name="Eikmeyer F.E."/>
            <person name="Goesmann A.G."/>
            <person name="Hartmann A.H."/>
            <person name="Borriss R.B."/>
            <person name="Grosch R.G."/>
            <person name="Puehler A.P."/>
            <person name="Schlueter A.S."/>
        </authorList>
    </citation>
    <scope>NUCLEOTIDE SEQUENCE [LARGE SCALE GENOMIC DNA]</scope>
    <source>
        <strain evidence="6">AG1-IB / isolate 7/3/14</strain>
    </source>
</reference>
<comment type="caution">
    <text evidence="5">The sequence shown here is derived from an EMBL/GenBank/DDBJ whole genome shotgun (WGS) entry which is preliminary data.</text>
</comment>